<sequence>MSLASSGNNSTDLLDFQSFQLNPGQIYQDASINNSDKQLLNELVSKPEQRLYFKDINKDSITKNIDSFQNSLDSLSDYFSFSPYTFDNGISFEGGTSDDPSKKDDDDSDGDDDAIAAKKQKLSEEQVYADGVIMFKISFRRILALIMLSIIGIDKIL</sequence>
<reference evidence="2 4" key="2">
    <citation type="journal article" date="2013" name="Nature">
        <title>Insights into bilaterian evolution from three spiralian genomes.</title>
        <authorList>
            <person name="Simakov O."/>
            <person name="Marletaz F."/>
            <person name="Cho S.J."/>
            <person name="Edsinger-Gonzales E."/>
            <person name="Havlak P."/>
            <person name="Hellsten U."/>
            <person name="Kuo D.H."/>
            <person name="Larsson T."/>
            <person name="Lv J."/>
            <person name="Arendt D."/>
            <person name="Savage R."/>
            <person name="Osoegawa K."/>
            <person name="de Jong P."/>
            <person name="Grimwood J."/>
            <person name="Chapman J.A."/>
            <person name="Shapiro H."/>
            <person name="Aerts A."/>
            <person name="Otillar R.P."/>
            <person name="Terry A.Y."/>
            <person name="Boore J.L."/>
            <person name="Grigoriev I.V."/>
            <person name="Lindberg D.R."/>
            <person name="Seaver E.C."/>
            <person name="Weisblat D.A."/>
            <person name="Putnam N.H."/>
            <person name="Rokhsar D.S."/>
        </authorList>
    </citation>
    <scope>NUCLEOTIDE SEQUENCE</scope>
</reference>
<reference evidence="4" key="1">
    <citation type="submission" date="2012-12" db="EMBL/GenBank/DDBJ databases">
        <authorList>
            <person name="Hellsten U."/>
            <person name="Grimwood J."/>
            <person name="Chapman J.A."/>
            <person name="Shapiro H."/>
            <person name="Aerts A."/>
            <person name="Otillar R.P."/>
            <person name="Terry A.Y."/>
            <person name="Boore J.L."/>
            <person name="Simakov O."/>
            <person name="Marletaz F."/>
            <person name="Cho S.-J."/>
            <person name="Edsinger-Gonzales E."/>
            <person name="Havlak P."/>
            <person name="Kuo D.-H."/>
            <person name="Larsson T."/>
            <person name="Lv J."/>
            <person name="Arendt D."/>
            <person name="Savage R."/>
            <person name="Osoegawa K."/>
            <person name="de Jong P."/>
            <person name="Lindberg D.R."/>
            <person name="Seaver E.C."/>
            <person name="Weisblat D.A."/>
            <person name="Putnam N.H."/>
            <person name="Grigoriev I.V."/>
            <person name="Rokhsar D.S."/>
        </authorList>
    </citation>
    <scope>NUCLEOTIDE SEQUENCE</scope>
</reference>
<keyword evidence="4" id="KW-1185">Reference proteome</keyword>
<dbReference type="HOGENOM" id="CLU_1679828_0_0_1"/>
<dbReference type="KEGG" id="hro:HELRODRAFT_158473"/>
<dbReference type="EMBL" id="KB095811">
    <property type="protein sequence ID" value="ESO12065.1"/>
    <property type="molecule type" value="Genomic_DNA"/>
</dbReference>
<feature type="region of interest" description="Disordered" evidence="1">
    <location>
        <begin position="91"/>
        <end position="113"/>
    </location>
</feature>
<dbReference type="EnsemblMetazoa" id="HelroT158473">
    <property type="protein sequence ID" value="HelroP158473"/>
    <property type="gene ID" value="HelroG158473"/>
</dbReference>
<dbReference type="InParanoid" id="T1EMU3"/>
<dbReference type="RefSeq" id="XP_009008785.1">
    <property type="nucleotide sequence ID" value="XM_009010537.1"/>
</dbReference>
<dbReference type="Proteomes" id="UP000015101">
    <property type="component" value="Unassembled WGS sequence"/>
</dbReference>
<dbReference type="AlphaFoldDB" id="T1EMU3"/>
<evidence type="ECO:0000256" key="1">
    <source>
        <dbReference type="SAM" id="MobiDB-lite"/>
    </source>
</evidence>
<dbReference type="EMBL" id="AMQM01000045">
    <property type="status" value="NOT_ANNOTATED_CDS"/>
    <property type="molecule type" value="Genomic_DNA"/>
</dbReference>
<proteinExistence type="predicted"/>
<protein>
    <submittedName>
        <fullName evidence="2 3">Uncharacterized protein</fullName>
    </submittedName>
</protein>
<name>T1EMU3_HELRO</name>
<dbReference type="CTD" id="20197893"/>
<reference evidence="3" key="3">
    <citation type="submission" date="2015-06" db="UniProtKB">
        <authorList>
            <consortium name="EnsemblMetazoa"/>
        </authorList>
    </citation>
    <scope>IDENTIFICATION</scope>
</reference>
<evidence type="ECO:0000313" key="2">
    <source>
        <dbReference type="EMBL" id="ESO12065.1"/>
    </source>
</evidence>
<evidence type="ECO:0000313" key="4">
    <source>
        <dbReference type="Proteomes" id="UP000015101"/>
    </source>
</evidence>
<gene>
    <name evidence="3" type="primary">20197893</name>
    <name evidence="2" type="ORF">HELRODRAFT_158473</name>
</gene>
<evidence type="ECO:0000313" key="3">
    <source>
        <dbReference type="EnsemblMetazoa" id="HelroP158473"/>
    </source>
</evidence>
<organism evidence="3 4">
    <name type="scientific">Helobdella robusta</name>
    <name type="common">Californian leech</name>
    <dbReference type="NCBI Taxonomy" id="6412"/>
    <lineage>
        <taxon>Eukaryota</taxon>
        <taxon>Metazoa</taxon>
        <taxon>Spiralia</taxon>
        <taxon>Lophotrochozoa</taxon>
        <taxon>Annelida</taxon>
        <taxon>Clitellata</taxon>
        <taxon>Hirudinea</taxon>
        <taxon>Rhynchobdellida</taxon>
        <taxon>Glossiphoniidae</taxon>
        <taxon>Helobdella</taxon>
    </lineage>
</organism>
<accession>T1EMU3</accession>
<dbReference type="GeneID" id="20197893"/>